<feature type="chain" id="PRO_5001779416" description="Phytocyanin domain-containing protein" evidence="3">
    <location>
        <begin position="18"/>
        <end position="213"/>
    </location>
</feature>
<feature type="transmembrane region" description="Helical" evidence="2">
    <location>
        <begin position="190"/>
        <end position="212"/>
    </location>
</feature>
<sequence>MLFTSIVAAALLGVAQAQTGVDVQVVAVGQNPVNNQTGLAFYPDKITAAPGSMVQFQFWAGNHTVTQSTFDQPCLPMPQSANITSVPIWSGYQPVAASEAMGQIPVFTVMINDTRPIWLYCSQGQHCQNGMVMVINENTAANASRSLENYKSLASTATGENGGAGAGNGNGNGNGGSQTTPGAPGSSIPAAAPITLAGSSSILLAIGAAFLLL</sequence>
<protein>
    <recommendedName>
        <fullName evidence="6">Phytocyanin domain-containing protein</fullName>
    </recommendedName>
</protein>
<evidence type="ECO:0008006" key="6">
    <source>
        <dbReference type="Google" id="ProtNLM"/>
    </source>
</evidence>
<organism evidence="4 5">
    <name type="scientific">Stachybotrys chlorohalonatus (strain IBT 40285)</name>
    <dbReference type="NCBI Taxonomy" id="1283841"/>
    <lineage>
        <taxon>Eukaryota</taxon>
        <taxon>Fungi</taxon>
        <taxon>Dikarya</taxon>
        <taxon>Ascomycota</taxon>
        <taxon>Pezizomycotina</taxon>
        <taxon>Sordariomycetes</taxon>
        <taxon>Hypocreomycetidae</taxon>
        <taxon>Hypocreales</taxon>
        <taxon>Stachybotryaceae</taxon>
        <taxon>Stachybotrys</taxon>
    </lineage>
</organism>
<evidence type="ECO:0000256" key="1">
    <source>
        <dbReference type="SAM" id="MobiDB-lite"/>
    </source>
</evidence>
<evidence type="ECO:0000256" key="3">
    <source>
        <dbReference type="SAM" id="SignalP"/>
    </source>
</evidence>
<feature type="signal peptide" evidence="3">
    <location>
        <begin position="1"/>
        <end position="17"/>
    </location>
</feature>
<dbReference type="OrthoDB" id="2331100at2759"/>
<dbReference type="HOGENOM" id="CLU_053381_1_1_1"/>
<dbReference type="InterPro" id="IPR052953">
    <property type="entry name" value="Ser-rich/MCO-related"/>
</dbReference>
<dbReference type="STRING" id="1283841.A0A084QIK7"/>
<proteinExistence type="predicted"/>
<dbReference type="InterPro" id="IPR008972">
    <property type="entry name" value="Cupredoxin"/>
</dbReference>
<dbReference type="PANTHER" id="PTHR34883">
    <property type="entry name" value="SERINE-RICH PROTEIN, PUTATIVE-RELATED-RELATED"/>
    <property type="match status" value="1"/>
</dbReference>
<dbReference type="EMBL" id="KL660721">
    <property type="protein sequence ID" value="KFA63792.1"/>
    <property type="molecule type" value="Genomic_DNA"/>
</dbReference>
<dbReference type="Proteomes" id="UP000028524">
    <property type="component" value="Unassembled WGS sequence"/>
</dbReference>
<feature type="compositionally biased region" description="Gly residues" evidence="1">
    <location>
        <begin position="161"/>
        <end position="176"/>
    </location>
</feature>
<dbReference type="CDD" id="cd00920">
    <property type="entry name" value="Cupredoxin"/>
    <property type="match status" value="1"/>
</dbReference>
<accession>A0A084QIK7</accession>
<name>A0A084QIK7_STAC4</name>
<keyword evidence="5" id="KW-1185">Reference proteome</keyword>
<dbReference type="OMA" id="CQNGMVM"/>
<evidence type="ECO:0000256" key="2">
    <source>
        <dbReference type="SAM" id="Phobius"/>
    </source>
</evidence>
<gene>
    <name evidence="4" type="ORF">S40285_01960</name>
</gene>
<keyword evidence="2" id="KW-1133">Transmembrane helix</keyword>
<keyword evidence="2" id="KW-0472">Membrane</keyword>
<dbReference type="AlphaFoldDB" id="A0A084QIK7"/>
<evidence type="ECO:0000313" key="5">
    <source>
        <dbReference type="Proteomes" id="UP000028524"/>
    </source>
</evidence>
<keyword evidence="3" id="KW-0732">Signal</keyword>
<reference evidence="4 5" key="1">
    <citation type="journal article" date="2014" name="BMC Genomics">
        <title>Comparative genome sequencing reveals chemotype-specific gene clusters in the toxigenic black mold Stachybotrys.</title>
        <authorList>
            <person name="Semeiks J."/>
            <person name="Borek D."/>
            <person name="Otwinowski Z."/>
            <person name="Grishin N.V."/>
        </authorList>
    </citation>
    <scope>NUCLEOTIDE SEQUENCE [LARGE SCALE GENOMIC DNA]</scope>
    <source>
        <strain evidence="4 5">IBT 40285</strain>
    </source>
</reference>
<dbReference type="InParanoid" id="A0A084QIK7"/>
<feature type="region of interest" description="Disordered" evidence="1">
    <location>
        <begin position="161"/>
        <end position="186"/>
    </location>
</feature>
<dbReference type="SUPFAM" id="SSF49503">
    <property type="entry name" value="Cupredoxins"/>
    <property type="match status" value="1"/>
</dbReference>
<dbReference type="Gene3D" id="2.60.40.420">
    <property type="entry name" value="Cupredoxins - blue copper proteins"/>
    <property type="match status" value="1"/>
</dbReference>
<evidence type="ECO:0000313" key="4">
    <source>
        <dbReference type="EMBL" id="KFA63792.1"/>
    </source>
</evidence>
<keyword evidence="2" id="KW-0812">Transmembrane</keyword>
<dbReference type="PANTHER" id="PTHR34883:SF17">
    <property type="entry name" value="CUPREDOXIN"/>
    <property type="match status" value="1"/>
</dbReference>